<dbReference type="EMBL" id="GBXM01011047">
    <property type="protein sequence ID" value="JAH97530.1"/>
    <property type="molecule type" value="Transcribed_RNA"/>
</dbReference>
<evidence type="ECO:0000313" key="1">
    <source>
        <dbReference type="EMBL" id="JAH97530.1"/>
    </source>
</evidence>
<name>A0A0E9X6N1_ANGAN</name>
<sequence>MIMFGCVRVCICVKAIQLSDFRWKFFFLLYIDQSCSFSFMNSSIRGVFHFVFDSSRYHIKPYICAELVSSVPSCQK</sequence>
<dbReference type="AlphaFoldDB" id="A0A0E9X6N1"/>
<reference evidence="1" key="1">
    <citation type="submission" date="2014-11" db="EMBL/GenBank/DDBJ databases">
        <authorList>
            <person name="Amaro Gonzalez C."/>
        </authorList>
    </citation>
    <scope>NUCLEOTIDE SEQUENCE</scope>
</reference>
<protein>
    <submittedName>
        <fullName evidence="1">Uncharacterized protein</fullName>
    </submittedName>
</protein>
<proteinExistence type="predicted"/>
<reference evidence="1" key="2">
    <citation type="journal article" date="2015" name="Fish Shellfish Immunol.">
        <title>Early steps in the European eel (Anguilla anguilla)-Vibrio vulnificus interaction in the gills: Role of the RtxA13 toxin.</title>
        <authorList>
            <person name="Callol A."/>
            <person name="Pajuelo D."/>
            <person name="Ebbesson L."/>
            <person name="Teles M."/>
            <person name="MacKenzie S."/>
            <person name="Amaro C."/>
        </authorList>
    </citation>
    <scope>NUCLEOTIDE SEQUENCE</scope>
</reference>
<accession>A0A0E9X6N1</accession>
<organism evidence="1">
    <name type="scientific">Anguilla anguilla</name>
    <name type="common">European freshwater eel</name>
    <name type="synonym">Muraena anguilla</name>
    <dbReference type="NCBI Taxonomy" id="7936"/>
    <lineage>
        <taxon>Eukaryota</taxon>
        <taxon>Metazoa</taxon>
        <taxon>Chordata</taxon>
        <taxon>Craniata</taxon>
        <taxon>Vertebrata</taxon>
        <taxon>Euteleostomi</taxon>
        <taxon>Actinopterygii</taxon>
        <taxon>Neopterygii</taxon>
        <taxon>Teleostei</taxon>
        <taxon>Anguilliformes</taxon>
        <taxon>Anguillidae</taxon>
        <taxon>Anguilla</taxon>
    </lineage>
</organism>